<dbReference type="Pfam" id="PF10442">
    <property type="entry name" value="FIST_C"/>
    <property type="match status" value="1"/>
</dbReference>
<accession>A0A368XU56</accession>
<dbReference type="EMBL" id="QPJK01000004">
    <property type="protein sequence ID" value="RCW71511.1"/>
    <property type="molecule type" value="Genomic_DNA"/>
</dbReference>
<dbReference type="SMART" id="SM00897">
    <property type="entry name" value="FIST"/>
    <property type="match status" value="1"/>
</dbReference>
<evidence type="ECO:0000313" key="4">
    <source>
        <dbReference type="Proteomes" id="UP000252884"/>
    </source>
</evidence>
<reference evidence="3 4" key="1">
    <citation type="submission" date="2018-07" db="EMBL/GenBank/DDBJ databases">
        <title>Genomic Encyclopedia of Type Strains, Phase IV (KMG-IV): sequencing the most valuable type-strain genomes for metagenomic binning, comparative biology and taxonomic classification.</title>
        <authorList>
            <person name="Goeker M."/>
        </authorList>
    </citation>
    <scope>NUCLEOTIDE SEQUENCE [LARGE SCALE GENOMIC DNA]</scope>
    <source>
        <strain evidence="3 4">DSM 21634</strain>
    </source>
</reference>
<dbReference type="SMART" id="SM01204">
    <property type="entry name" value="FIST_C"/>
    <property type="match status" value="1"/>
</dbReference>
<dbReference type="RefSeq" id="WP_114468726.1">
    <property type="nucleotide sequence ID" value="NZ_QPJK01000004.1"/>
</dbReference>
<evidence type="ECO:0000259" key="1">
    <source>
        <dbReference type="SMART" id="SM00897"/>
    </source>
</evidence>
<dbReference type="OrthoDB" id="9770435at2"/>
<protein>
    <submittedName>
        <fullName evidence="3">Small ligand-binding sensory domain FIST</fullName>
    </submittedName>
</protein>
<keyword evidence="4" id="KW-1185">Reference proteome</keyword>
<dbReference type="Proteomes" id="UP000252884">
    <property type="component" value="Unassembled WGS sequence"/>
</dbReference>
<dbReference type="InterPro" id="IPR013702">
    <property type="entry name" value="FIST_domain_N"/>
</dbReference>
<proteinExistence type="predicted"/>
<dbReference type="Pfam" id="PF08495">
    <property type="entry name" value="FIST"/>
    <property type="match status" value="1"/>
</dbReference>
<evidence type="ECO:0000313" key="3">
    <source>
        <dbReference type="EMBL" id="RCW71511.1"/>
    </source>
</evidence>
<name>A0A368XU56_9BURK</name>
<sequence length="422" mass="43858">MKLFPYAHATHPQWRMAAGLVLAQLRAQLALPDYASAPSLALLYITDHYASAAQDILDHLSAELPEVTDWSGTVGVGIAANNVEYFDEPAMAVMLLGLPAHQYRVFSGVAPLGMAFEAHTALVHADGNTQDLSELVAEMAGRTDTGYLFGGLASSRSSTVQFATGGNGNIKGQGGARGVFHGGLSGVAFTQDVALSSRVTQGCQPIAPERSVTACEGNVVTALDGEPALQVLLGDLGVSLDEPREALGRVRATLAGLRAAPGAAGSDAVRRPGSFGPDVRVRHIIGLDPAREGVAVAEALEVGMRLSFCQRNAQAARADLVRVCAEIREELEPEDMPAEAALALSSNLAASAPHPARRMAGAIYVSCASRGGAHFGGPSAELQIVRHALGDVPLVGFFAGGEIARHHLYGYTGVLTVFTAPA</sequence>
<organism evidence="3 4">
    <name type="scientific">Pseudorhodoferax soli</name>
    <dbReference type="NCBI Taxonomy" id="545864"/>
    <lineage>
        <taxon>Bacteria</taxon>
        <taxon>Pseudomonadati</taxon>
        <taxon>Pseudomonadota</taxon>
        <taxon>Betaproteobacteria</taxon>
        <taxon>Burkholderiales</taxon>
        <taxon>Comamonadaceae</taxon>
    </lineage>
</organism>
<evidence type="ECO:0000259" key="2">
    <source>
        <dbReference type="SMART" id="SM01204"/>
    </source>
</evidence>
<gene>
    <name evidence="3" type="ORF">DES41_104331</name>
</gene>
<feature type="domain" description="FIST" evidence="1">
    <location>
        <begin position="38"/>
        <end position="227"/>
    </location>
</feature>
<feature type="domain" description="FIST C-domain" evidence="2">
    <location>
        <begin position="228"/>
        <end position="406"/>
    </location>
</feature>
<dbReference type="InterPro" id="IPR019494">
    <property type="entry name" value="FIST_C"/>
</dbReference>
<dbReference type="AlphaFoldDB" id="A0A368XU56"/>
<comment type="caution">
    <text evidence="3">The sequence shown here is derived from an EMBL/GenBank/DDBJ whole genome shotgun (WGS) entry which is preliminary data.</text>
</comment>